<proteinExistence type="predicted"/>
<evidence type="ECO:0000259" key="8">
    <source>
        <dbReference type="PROSITE" id="PS50110"/>
    </source>
</evidence>
<dbReference type="Gene3D" id="1.10.8.60">
    <property type="match status" value="1"/>
</dbReference>
<dbReference type="AlphaFoldDB" id="A0A7V8SVQ2"/>
<dbReference type="Proteomes" id="UP000567293">
    <property type="component" value="Unassembled WGS sequence"/>
</dbReference>
<dbReference type="SUPFAM" id="SSF46689">
    <property type="entry name" value="Homeodomain-like"/>
    <property type="match status" value="1"/>
</dbReference>
<dbReference type="InterPro" id="IPR011006">
    <property type="entry name" value="CheY-like_superfamily"/>
</dbReference>
<gene>
    <name evidence="9" type="ORF">HRJ53_03975</name>
</gene>
<name>A0A7V8SVQ2_9BACT</name>
<evidence type="ECO:0000256" key="3">
    <source>
        <dbReference type="ARBA" id="ARBA00023015"/>
    </source>
</evidence>
<feature type="coiled-coil region" evidence="6">
    <location>
        <begin position="112"/>
        <end position="139"/>
    </location>
</feature>
<dbReference type="PANTHER" id="PTHR32071:SF57">
    <property type="entry name" value="C4-DICARBOXYLATE TRANSPORT TRANSCRIPTIONAL REGULATORY PROTEIN DCTD"/>
    <property type="match status" value="1"/>
</dbReference>
<dbReference type="SUPFAM" id="SSF52540">
    <property type="entry name" value="P-loop containing nucleoside triphosphate hydrolases"/>
    <property type="match status" value="1"/>
</dbReference>
<dbReference type="Pfam" id="PF00158">
    <property type="entry name" value="Sigma54_activat"/>
    <property type="match status" value="1"/>
</dbReference>
<comment type="caution">
    <text evidence="9">The sequence shown here is derived from an EMBL/GenBank/DDBJ whole genome shotgun (WGS) entry which is preliminary data.</text>
</comment>
<dbReference type="PRINTS" id="PR01590">
    <property type="entry name" value="HTHFIS"/>
</dbReference>
<protein>
    <submittedName>
        <fullName evidence="9">Sigma-54-dependent Fis family transcriptional regulator</fullName>
    </submittedName>
</protein>
<evidence type="ECO:0000256" key="5">
    <source>
        <dbReference type="PROSITE-ProRule" id="PRU00169"/>
    </source>
</evidence>
<dbReference type="EMBL" id="JACDQQ010000385">
    <property type="protein sequence ID" value="MBA0084133.1"/>
    <property type="molecule type" value="Genomic_DNA"/>
</dbReference>
<keyword evidence="1" id="KW-0547">Nucleotide-binding</keyword>
<dbReference type="SMART" id="SM00448">
    <property type="entry name" value="REC"/>
    <property type="match status" value="1"/>
</dbReference>
<dbReference type="GO" id="GO:0043565">
    <property type="term" value="F:sequence-specific DNA binding"/>
    <property type="evidence" value="ECO:0007669"/>
    <property type="project" value="InterPro"/>
</dbReference>
<keyword evidence="5" id="KW-0597">Phosphoprotein</keyword>
<dbReference type="Gene3D" id="1.10.10.60">
    <property type="entry name" value="Homeodomain-like"/>
    <property type="match status" value="1"/>
</dbReference>
<dbReference type="SMART" id="SM00382">
    <property type="entry name" value="AAA"/>
    <property type="match status" value="1"/>
</dbReference>
<accession>A0A7V8SVQ2</accession>
<feature type="domain" description="Response regulatory" evidence="8">
    <location>
        <begin position="1"/>
        <end position="117"/>
    </location>
</feature>
<dbReference type="FunFam" id="3.40.50.300:FF:000006">
    <property type="entry name" value="DNA-binding transcriptional regulator NtrC"/>
    <property type="match status" value="1"/>
</dbReference>
<dbReference type="InterPro" id="IPR027417">
    <property type="entry name" value="P-loop_NTPase"/>
</dbReference>
<evidence type="ECO:0000256" key="6">
    <source>
        <dbReference type="SAM" id="Coils"/>
    </source>
</evidence>
<keyword evidence="4" id="KW-0804">Transcription</keyword>
<dbReference type="PANTHER" id="PTHR32071">
    <property type="entry name" value="TRANSCRIPTIONAL REGULATORY PROTEIN"/>
    <property type="match status" value="1"/>
</dbReference>
<keyword evidence="10" id="KW-1185">Reference proteome</keyword>
<dbReference type="Pfam" id="PF00072">
    <property type="entry name" value="Response_reg"/>
    <property type="match status" value="1"/>
</dbReference>
<evidence type="ECO:0000256" key="4">
    <source>
        <dbReference type="ARBA" id="ARBA00023163"/>
    </source>
</evidence>
<dbReference type="Pfam" id="PF25601">
    <property type="entry name" value="AAA_lid_14"/>
    <property type="match status" value="1"/>
</dbReference>
<dbReference type="Gene3D" id="3.40.50.2300">
    <property type="match status" value="1"/>
</dbReference>
<dbReference type="InterPro" id="IPR025944">
    <property type="entry name" value="Sigma_54_int_dom_CS"/>
</dbReference>
<dbReference type="PROSITE" id="PS00688">
    <property type="entry name" value="SIGMA54_INTERACT_3"/>
    <property type="match status" value="1"/>
</dbReference>
<dbReference type="InterPro" id="IPR001789">
    <property type="entry name" value="Sig_transdc_resp-reg_receiver"/>
</dbReference>
<evidence type="ECO:0000256" key="2">
    <source>
        <dbReference type="ARBA" id="ARBA00022840"/>
    </source>
</evidence>
<keyword evidence="6" id="KW-0175">Coiled coil</keyword>
<evidence type="ECO:0000259" key="7">
    <source>
        <dbReference type="PROSITE" id="PS50045"/>
    </source>
</evidence>
<dbReference type="InterPro" id="IPR002197">
    <property type="entry name" value="HTH_Fis"/>
</dbReference>
<evidence type="ECO:0000256" key="1">
    <source>
        <dbReference type="ARBA" id="ARBA00022741"/>
    </source>
</evidence>
<dbReference type="GO" id="GO:0005524">
    <property type="term" value="F:ATP binding"/>
    <property type="evidence" value="ECO:0007669"/>
    <property type="project" value="UniProtKB-KW"/>
</dbReference>
<keyword evidence="3" id="KW-0805">Transcription regulation</keyword>
<dbReference type="CDD" id="cd00009">
    <property type="entry name" value="AAA"/>
    <property type="match status" value="1"/>
</dbReference>
<sequence>MADDQADIRDSLRLLLKTEGYETQGVASPTEAINAIEAREFDAVLMDLNYARDTTSGQEGLDLLTRIQVLDSTVPVVVMTAWSSIELAVEAMRRGARDFIAKPWENNRLLSILRTQIDLRQALRQATRLEAENRLLRAESRPTFLANSPAMAPVMELIAQIGPSDANVLITGEHGTGKEVVARTLHALSARATKPMVTVNAGGLSEGVFESELFGHVKGAFTDARADRVGRFELADGSTLFLDEIANVPLNLQAKLLRVLETGDLERVGSSTTRRVNVRVLAATNADVNAEAAAGRFRQDLLFRLNTIEIHLPPLRDRREDIDLLAHHFLHGYAQRYRKNISTFDPAALKALHEHSWPGNVRELDHAVERGVLLSPGPAVRAADLGLRPPATGGVAKLEEMSLDEVEKYLIQRTLARHEGNVSQAAKALGLSRSAMYRRLQKHRLE</sequence>
<dbReference type="PROSITE" id="PS50110">
    <property type="entry name" value="RESPONSE_REGULATORY"/>
    <property type="match status" value="1"/>
</dbReference>
<dbReference type="GO" id="GO:0000160">
    <property type="term" value="P:phosphorelay signal transduction system"/>
    <property type="evidence" value="ECO:0007669"/>
    <property type="project" value="InterPro"/>
</dbReference>
<feature type="modified residue" description="4-aspartylphosphate" evidence="5">
    <location>
        <position position="47"/>
    </location>
</feature>
<dbReference type="InterPro" id="IPR003593">
    <property type="entry name" value="AAA+_ATPase"/>
</dbReference>
<dbReference type="GO" id="GO:0006355">
    <property type="term" value="P:regulation of DNA-templated transcription"/>
    <property type="evidence" value="ECO:0007669"/>
    <property type="project" value="InterPro"/>
</dbReference>
<dbReference type="InterPro" id="IPR002078">
    <property type="entry name" value="Sigma_54_int"/>
</dbReference>
<organism evidence="9 10">
    <name type="scientific">Candidatus Acidiferrum panamense</name>
    <dbReference type="NCBI Taxonomy" id="2741543"/>
    <lineage>
        <taxon>Bacteria</taxon>
        <taxon>Pseudomonadati</taxon>
        <taxon>Acidobacteriota</taxon>
        <taxon>Terriglobia</taxon>
        <taxon>Candidatus Acidiferrales</taxon>
        <taxon>Candidatus Acidiferrum</taxon>
    </lineage>
</organism>
<dbReference type="SUPFAM" id="SSF52172">
    <property type="entry name" value="CheY-like"/>
    <property type="match status" value="1"/>
</dbReference>
<evidence type="ECO:0000313" key="10">
    <source>
        <dbReference type="Proteomes" id="UP000567293"/>
    </source>
</evidence>
<feature type="domain" description="Sigma-54 factor interaction" evidence="7">
    <location>
        <begin position="144"/>
        <end position="373"/>
    </location>
</feature>
<evidence type="ECO:0000313" key="9">
    <source>
        <dbReference type="EMBL" id="MBA0084133.1"/>
    </source>
</evidence>
<dbReference type="PROSITE" id="PS50045">
    <property type="entry name" value="SIGMA54_INTERACT_4"/>
    <property type="match status" value="1"/>
</dbReference>
<keyword evidence="2" id="KW-0067">ATP-binding</keyword>
<dbReference type="Pfam" id="PF02954">
    <property type="entry name" value="HTH_8"/>
    <property type="match status" value="1"/>
</dbReference>
<reference evidence="9" key="1">
    <citation type="submission" date="2020-06" db="EMBL/GenBank/DDBJ databases">
        <title>Legume-microbial interactions unlock mineral nutrients during tropical forest succession.</title>
        <authorList>
            <person name="Epihov D.Z."/>
        </authorList>
    </citation>
    <scope>NUCLEOTIDE SEQUENCE [LARGE SCALE GENOMIC DNA]</scope>
    <source>
        <strain evidence="9">Pan2503</strain>
    </source>
</reference>
<dbReference type="InterPro" id="IPR058031">
    <property type="entry name" value="AAA_lid_NorR"/>
</dbReference>
<dbReference type="Gene3D" id="3.40.50.300">
    <property type="entry name" value="P-loop containing nucleotide triphosphate hydrolases"/>
    <property type="match status" value="1"/>
</dbReference>
<dbReference type="InterPro" id="IPR009057">
    <property type="entry name" value="Homeodomain-like_sf"/>
</dbReference>